<dbReference type="AlphaFoldDB" id="A0A915LQU2"/>
<dbReference type="SUPFAM" id="SSF53756">
    <property type="entry name" value="UDP-Glycosyltransferase/glycogen phosphorylase"/>
    <property type="match status" value="1"/>
</dbReference>
<dbReference type="WBParaSite" id="scaffold14484_cov158.g17502">
    <property type="protein sequence ID" value="scaffold14484_cov158.g17502"/>
    <property type="gene ID" value="scaffold14484_cov158.g17502"/>
</dbReference>
<evidence type="ECO:0000256" key="4">
    <source>
        <dbReference type="ARBA" id="ARBA00022679"/>
    </source>
</evidence>
<evidence type="ECO:0000256" key="2">
    <source>
        <dbReference type="ARBA" id="ARBA00012544"/>
    </source>
</evidence>
<organism evidence="5 6">
    <name type="scientific">Meloidogyne javanica</name>
    <name type="common">Root-knot nematode worm</name>
    <dbReference type="NCBI Taxonomy" id="6303"/>
    <lineage>
        <taxon>Eukaryota</taxon>
        <taxon>Metazoa</taxon>
        <taxon>Ecdysozoa</taxon>
        <taxon>Nematoda</taxon>
        <taxon>Chromadorea</taxon>
        <taxon>Rhabditida</taxon>
        <taxon>Tylenchina</taxon>
        <taxon>Tylenchomorpha</taxon>
        <taxon>Tylenchoidea</taxon>
        <taxon>Meloidogynidae</taxon>
        <taxon>Meloidogyninae</taxon>
        <taxon>Meloidogyne</taxon>
        <taxon>Meloidogyne incognita group</taxon>
    </lineage>
</organism>
<dbReference type="EC" id="2.4.1.17" evidence="2"/>
<evidence type="ECO:0000256" key="1">
    <source>
        <dbReference type="ARBA" id="ARBA00009995"/>
    </source>
</evidence>
<dbReference type="Gene3D" id="3.40.50.2000">
    <property type="entry name" value="Glycogen Phosphorylase B"/>
    <property type="match status" value="1"/>
</dbReference>
<dbReference type="PANTHER" id="PTHR48043:SF145">
    <property type="entry name" value="FI06409P-RELATED"/>
    <property type="match status" value="1"/>
</dbReference>
<sequence>MLAKVLSENYIVDMIVYSKELDLINNTLAEIGDNYIGIFDWIYQRVQQQKYSFGVADFNEMAGSFAVFEFLGIQKTFNVYPFILPRDLQFFGFNLVQLISEGHTVIPGSNFARPGDWVFKGKQCRFKEERFWDNLEELDYEISSYTNYYSDAVSNALAETLKIRRNAREEYFLNLFNKISYHFVNQHEYVNFKNYPKDDKKIVYIGGIHVEENEYFNPKYNKHAIYAGVPLICIPNMGDQFLNSSLVEHLGIGIYVSLVWRDNANEAHRNDNFGNEFRNAVAEMLEK</sequence>
<dbReference type="InterPro" id="IPR050271">
    <property type="entry name" value="UDP-glycosyltransferase"/>
</dbReference>
<proteinExistence type="inferred from homology"/>
<keyword evidence="4" id="KW-0808">Transferase</keyword>
<protein>
    <recommendedName>
        <fullName evidence="2">glucuronosyltransferase</fullName>
        <ecNumber evidence="2">2.4.1.17</ecNumber>
    </recommendedName>
</protein>
<name>A0A915LQU2_MELJA</name>
<dbReference type="GO" id="GO:0015020">
    <property type="term" value="F:glucuronosyltransferase activity"/>
    <property type="evidence" value="ECO:0007669"/>
    <property type="project" value="UniProtKB-EC"/>
</dbReference>
<reference evidence="6" key="1">
    <citation type="submission" date="2022-11" db="UniProtKB">
        <authorList>
            <consortium name="WormBaseParasite"/>
        </authorList>
    </citation>
    <scope>IDENTIFICATION</scope>
</reference>
<dbReference type="PANTHER" id="PTHR48043">
    <property type="entry name" value="EG:EG0003.4 PROTEIN-RELATED"/>
    <property type="match status" value="1"/>
</dbReference>
<evidence type="ECO:0000256" key="3">
    <source>
        <dbReference type="ARBA" id="ARBA00022676"/>
    </source>
</evidence>
<accession>A0A915LQU2</accession>
<evidence type="ECO:0000313" key="6">
    <source>
        <dbReference type="WBParaSite" id="scaffold14484_cov158.g17502"/>
    </source>
</evidence>
<keyword evidence="3" id="KW-0328">Glycosyltransferase</keyword>
<dbReference type="Proteomes" id="UP000887561">
    <property type="component" value="Unplaced"/>
</dbReference>
<keyword evidence="5" id="KW-1185">Reference proteome</keyword>
<evidence type="ECO:0000313" key="5">
    <source>
        <dbReference type="Proteomes" id="UP000887561"/>
    </source>
</evidence>
<comment type="similarity">
    <text evidence="1">Belongs to the UDP-glycosyltransferase family.</text>
</comment>